<evidence type="ECO:0000313" key="2">
    <source>
        <dbReference type="Proteomes" id="UP001172386"/>
    </source>
</evidence>
<dbReference type="EMBL" id="JAPDRQ010000198">
    <property type="protein sequence ID" value="KAJ9652467.1"/>
    <property type="molecule type" value="Genomic_DNA"/>
</dbReference>
<protein>
    <submittedName>
        <fullName evidence="1">Uncharacterized protein</fullName>
    </submittedName>
</protein>
<name>A0ACC2ZXU5_9EURO</name>
<reference evidence="1" key="1">
    <citation type="submission" date="2022-10" db="EMBL/GenBank/DDBJ databases">
        <title>Culturing micro-colonial fungi from biological soil crusts in the Mojave desert and describing Neophaeococcomyces mojavensis, and introducing the new genera and species Taxawa tesnikishii.</title>
        <authorList>
            <person name="Kurbessoian T."/>
            <person name="Stajich J.E."/>
        </authorList>
    </citation>
    <scope>NUCLEOTIDE SEQUENCE</scope>
    <source>
        <strain evidence="1">JES_112</strain>
    </source>
</reference>
<proteinExistence type="predicted"/>
<gene>
    <name evidence="1" type="ORF">H2198_008290</name>
</gene>
<sequence length="263" mass="28328">MGAAKDGITTKASKAEEKKDSNWAMPYWYKLIFQDLGKTFSSLCNTYNSVATPFADPELSENPQNSLVVGRLGPAIELGSLNIGPVAVTGWNGSQNREPASRWRIFFLGIGRVLQGGALIYNFVASTRNTIVKYEEKAGAKLAVMVLEASELVFFIGSIITPANEGILSIFADCCGSSGTVIRCIDDKEWDMEAISETVGSSAVVIKIVADQIKKRNVEPMAKTCTVVAAIACAVIDPSSRGYGLYKCVSKCVSKCVEQKSEN</sequence>
<comment type="caution">
    <text evidence="1">The sequence shown here is derived from an EMBL/GenBank/DDBJ whole genome shotgun (WGS) entry which is preliminary data.</text>
</comment>
<keyword evidence="2" id="KW-1185">Reference proteome</keyword>
<dbReference type="Proteomes" id="UP001172386">
    <property type="component" value="Unassembled WGS sequence"/>
</dbReference>
<accession>A0ACC2ZXU5</accession>
<organism evidence="1 2">
    <name type="scientific">Neophaeococcomyces mojaviensis</name>
    <dbReference type="NCBI Taxonomy" id="3383035"/>
    <lineage>
        <taxon>Eukaryota</taxon>
        <taxon>Fungi</taxon>
        <taxon>Dikarya</taxon>
        <taxon>Ascomycota</taxon>
        <taxon>Pezizomycotina</taxon>
        <taxon>Eurotiomycetes</taxon>
        <taxon>Chaetothyriomycetidae</taxon>
        <taxon>Chaetothyriales</taxon>
        <taxon>Chaetothyriales incertae sedis</taxon>
        <taxon>Neophaeococcomyces</taxon>
    </lineage>
</organism>
<evidence type="ECO:0000313" key="1">
    <source>
        <dbReference type="EMBL" id="KAJ9652467.1"/>
    </source>
</evidence>